<protein>
    <recommendedName>
        <fullName evidence="3">UbiC transcription regulator-associated domain-containing protein</fullName>
    </recommendedName>
</protein>
<gene>
    <name evidence="1" type="ORF">ACFPIJ_29690</name>
</gene>
<evidence type="ECO:0000313" key="1">
    <source>
        <dbReference type="EMBL" id="MFC5001993.1"/>
    </source>
</evidence>
<comment type="caution">
    <text evidence="1">The sequence shown here is derived from an EMBL/GenBank/DDBJ whole genome shotgun (WGS) entry which is preliminary data.</text>
</comment>
<sequence length="195" mass="21660">MRKGEQPPWIVPDGLWERIEPLLPQHPRRSPTASAGAGSRTGTVTRAWALGIDREVMLLVRWEYDIDVEGRDLGFVLARASVRIHPPPHQWEIDHGGFARLFPLSSFDALTGLDSAFYSTNRAQVTVFGLAGDRFQALAGALNTLQRPVLADILQPGEIFVSMATVRDAWMTNWTNSLTIKTVSETNVLYRAAAH</sequence>
<keyword evidence="2" id="KW-1185">Reference proteome</keyword>
<accession>A0ABV9W0A4</accession>
<evidence type="ECO:0008006" key="3">
    <source>
        <dbReference type="Google" id="ProtNLM"/>
    </source>
</evidence>
<name>A0ABV9W0A4_9ACTN</name>
<evidence type="ECO:0000313" key="2">
    <source>
        <dbReference type="Proteomes" id="UP001595912"/>
    </source>
</evidence>
<organism evidence="1 2">
    <name type="scientific">Dactylosporangium cerinum</name>
    <dbReference type="NCBI Taxonomy" id="1434730"/>
    <lineage>
        <taxon>Bacteria</taxon>
        <taxon>Bacillati</taxon>
        <taxon>Actinomycetota</taxon>
        <taxon>Actinomycetes</taxon>
        <taxon>Micromonosporales</taxon>
        <taxon>Micromonosporaceae</taxon>
        <taxon>Dactylosporangium</taxon>
    </lineage>
</organism>
<dbReference type="EMBL" id="JBHSIU010000041">
    <property type="protein sequence ID" value="MFC5001993.1"/>
    <property type="molecule type" value="Genomic_DNA"/>
</dbReference>
<reference evidence="2" key="1">
    <citation type="journal article" date="2019" name="Int. J. Syst. Evol. Microbiol.">
        <title>The Global Catalogue of Microorganisms (GCM) 10K type strain sequencing project: providing services to taxonomists for standard genome sequencing and annotation.</title>
        <authorList>
            <consortium name="The Broad Institute Genomics Platform"/>
            <consortium name="The Broad Institute Genome Sequencing Center for Infectious Disease"/>
            <person name="Wu L."/>
            <person name="Ma J."/>
        </authorList>
    </citation>
    <scope>NUCLEOTIDE SEQUENCE [LARGE SCALE GENOMIC DNA]</scope>
    <source>
        <strain evidence="2">CGMCC 4.7152</strain>
    </source>
</reference>
<dbReference type="RefSeq" id="WP_380119663.1">
    <property type="nucleotide sequence ID" value="NZ_JBHSIU010000041.1"/>
</dbReference>
<dbReference type="Proteomes" id="UP001595912">
    <property type="component" value="Unassembled WGS sequence"/>
</dbReference>
<proteinExistence type="predicted"/>